<gene>
    <name evidence="6" type="ORF">J4P90_18975</name>
</gene>
<dbReference type="PANTHER" id="PTHR46825:SF11">
    <property type="entry name" value="PENICILLIN-BINDING PROTEIN 4"/>
    <property type="match status" value="1"/>
</dbReference>
<accession>A0ABS3P238</accession>
<organism evidence="6 7">
    <name type="scientific">Bacillus arachidis</name>
    <dbReference type="NCBI Taxonomy" id="2819290"/>
    <lineage>
        <taxon>Bacteria</taxon>
        <taxon>Bacillati</taxon>
        <taxon>Bacillota</taxon>
        <taxon>Bacilli</taxon>
        <taxon>Bacillales</taxon>
        <taxon>Bacillaceae</taxon>
        <taxon>Bacillus</taxon>
    </lineage>
</organism>
<feature type="compositionally biased region" description="Basic and acidic residues" evidence="3">
    <location>
        <begin position="50"/>
        <end position="67"/>
    </location>
</feature>
<evidence type="ECO:0000256" key="4">
    <source>
        <dbReference type="SAM" id="Phobius"/>
    </source>
</evidence>
<keyword evidence="4" id="KW-0812">Transmembrane</keyword>
<dbReference type="RefSeq" id="WP_098302068.1">
    <property type="nucleotide sequence ID" value="NZ_JAGDQJ010000022.1"/>
</dbReference>
<dbReference type="Proteomes" id="UP000677611">
    <property type="component" value="Unassembled WGS sequence"/>
</dbReference>
<dbReference type="Gene3D" id="3.40.710.10">
    <property type="entry name" value="DD-peptidase/beta-lactamase superfamily"/>
    <property type="match status" value="1"/>
</dbReference>
<dbReference type="InterPro" id="IPR012338">
    <property type="entry name" value="Beta-lactam/transpept-like"/>
</dbReference>
<dbReference type="PANTHER" id="PTHR46825">
    <property type="entry name" value="D-ALANYL-D-ALANINE-CARBOXYPEPTIDASE/ENDOPEPTIDASE AMPH"/>
    <property type="match status" value="1"/>
</dbReference>
<evidence type="ECO:0000259" key="5">
    <source>
        <dbReference type="Pfam" id="PF00144"/>
    </source>
</evidence>
<feature type="transmembrane region" description="Helical" evidence="4">
    <location>
        <begin position="25"/>
        <end position="43"/>
    </location>
</feature>
<sequence>MNEEKDSVSMVARRRRRRGRGPITYIKRTAIFFVLFSLVYLGYTKITSHSKKENASKATTEVKKETVQKQPEQLPKVPEQAKAAEQSAEGPPQEINENAELDEYLKSKGFSGTAVVVKNGKVLLNKGYGLANREKNIPNNAETTFYIGSISKAFVATAIMQLKDQKKIQPEDTVAKYIPDFPRGGEIKLVHLLTHTSGIPEYETGTDDISHEELLKRIGQQKRLFNPGEKWKYSDSNYSILGYIVEKVSGQPLEEYIKQHIFDVVGMKNSGFGTELEKTKYPSTGYKVVNNNMTVPPIPSMSQLYGNGDIYTSANDLYLFNEALFSGKLISKESYDQMFTTFKKDYGFGWYVNPGSYSNHGVMPGWNCLNGFSRSGNVYVILLSNIQNNIKSFGSLNNDIYTMLQHIEV</sequence>
<feature type="domain" description="Beta-lactamase-related" evidence="5">
    <location>
        <begin position="101"/>
        <end position="394"/>
    </location>
</feature>
<keyword evidence="7" id="KW-1185">Reference proteome</keyword>
<dbReference type="EMBL" id="JAGDQJ010000022">
    <property type="protein sequence ID" value="MBO1627278.1"/>
    <property type="molecule type" value="Genomic_DNA"/>
</dbReference>
<protein>
    <submittedName>
        <fullName evidence="6">Beta-lactamase family protein</fullName>
    </submittedName>
</protein>
<name>A0ABS3P238_9BACI</name>
<comment type="subcellular location">
    <subcellularLocation>
        <location evidence="1">Membrane</location>
    </subcellularLocation>
</comment>
<dbReference type="Pfam" id="PF00144">
    <property type="entry name" value="Beta-lactamase"/>
    <property type="match status" value="1"/>
</dbReference>
<keyword evidence="4" id="KW-1133">Transmembrane helix</keyword>
<dbReference type="InterPro" id="IPR050491">
    <property type="entry name" value="AmpC-like"/>
</dbReference>
<keyword evidence="2 4" id="KW-0472">Membrane</keyword>
<evidence type="ECO:0000256" key="3">
    <source>
        <dbReference type="SAM" id="MobiDB-lite"/>
    </source>
</evidence>
<proteinExistence type="predicted"/>
<dbReference type="InterPro" id="IPR001466">
    <property type="entry name" value="Beta-lactam-related"/>
</dbReference>
<feature type="region of interest" description="Disordered" evidence="3">
    <location>
        <begin position="50"/>
        <end position="95"/>
    </location>
</feature>
<evidence type="ECO:0000256" key="1">
    <source>
        <dbReference type="ARBA" id="ARBA00004370"/>
    </source>
</evidence>
<evidence type="ECO:0000313" key="7">
    <source>
        <dbReference type="Proteomes" id="UP000677611"/>
    </source>
</evidence>
<dbReference type="SUPFAM" id="SSF56601">
    <property type="entry name" value="beta-lactamase/transpeptidase-like"/>
    <property type="match status" value="1"/>
</dbReference>
<reference evidence="6 7" key="1">
    <citation type="submission" date="2021-03" db="EMBL/GenBank/DDBJ databases">
        <title>Identification of novel Bacillus strains.</title>
        <authorList>
            <person name="Xiao Z."/>
            <person name="Li Y."/>
            <person name="Shen J."/>
        </authorList>
    </citation>
    <scope>NUCLEOTIDE SEQUENCE [LARGE SCALE GENOMIC DNA]</scope>
    <source>
        <strain evidence="6 7">SY8</strain>
    </source>
</reference>
<evidence type="ECO:0000313" key="6">
    <source>
        <dbReference type="EMBL" id="MBO1627278.1"/>
    </source>
</evidence>
<comment type="caution">
    <text evidence="6">The sequence shown here is derived from an EMBL/GenBank/DDBJ whole genome shotgun (WGS) entry which is preliminary data.</text>
</comment>
<evidence type="ECO:0000256" key="2">
    <source>
        <dbReference type="ARBA" id="ARBA00023136"/>
    </source>
</evidence>